<dbReference type="SUPFAM" id="SSF100950">
    <property type="entry name" value="NagB/RpiA/CoA transferase-like"/>
    <property type="match status" value="2"/>
</dbReference>
<sequence>MTKVVPVAEAVSRIEDGAVMTVSSSSTLGCPDAVLAAIGARFDAEGHPRDITSLHPIAAGDVYGVKGMDHIAKNGLLSRVLAGSYPSGPSSVEMPEIWKMIVEDRVAAYNVPSGILFDMHREAAAHRPGVLTEVGIDTFVDPQRQGCAMNERGAAAPIVDRVQFAGKTWLHFPNVVPTVAIIRATTADERGNLTYEHEGAYLGGLEQAICVRNNGGLVIAQVKRVTANGSLRPHDVRVPGHLVDCVVVDPDQKQTTETLYDPAISGEIMRPWDSFSLAVHGVEKVIARRAAQELKRGMTANLGFGISAMVPRVLLEEGHPDAVTWAIEQGAVGGVPLTGFAFGCASNADAYVPSPQQFIYFQGAGFDVSFLSFLEIDVQGNVNVSKLGKKPYLTAGCGGFVDITAKARNIVFSGWFEAGAKISLSNTAINIEAPGKFTKMVDEVEHVTFSGQRALEQGQNVIYVTERCVIELTGNGLIATEIMPGIDPQEHIVGASRGRVQVAENARQMPKELLSEAPMGLVL</sequence>
<feature type="active site" description="5-glutamyl coenzyme A thioester intermediate" evidence="4">
    <location>
        <position position="328"/>
    </location>
</feature>
<dbReference type="InterPro" id="IPR004165">
    <property type="entry name" value="CoA_trans_fam_I"/>
</dbReference>
<dbReference type="InterPro" id="IPR014388">
    <property type="entry name" value="3-oxoacid_CoA-transferase"/>
</dbReference>
<dbReference type="GO" id="GO:0046952">
    <property type="term" value="P:ketone body catabolic process"/>
    <property type="evidence" value="ECO:0007669"/>
    <property type="project" value="InterPro"/>
</dbReference>
<keyword evidence="6" id="KW-1185">Reference proteome</keyword>
<dbReference type="OrthoDB" id="9805230at2"/>
<dbReference type="PANTHER" id="PTHR43293">
    <property type="entry name" value="ACETATE COA-TRANSFERASE YDIF"/>
    <property type="match status" value="1"/>
</dbReference>
<dbReference type="GO" id="GO:0008775">
    <property type="term" value="F:acetate CoA-transferase activity"/>
    <property type="evidence" value="ECO:0007669"/>
    <property type="project" value="UniProtKB-EC"/>
</dbReference>
<comment type="function">
    <text evidence="3">CoA transferase having broad substrate specificity for short-chain acyl-CoA thioesters with the activity decreasing when the length of the carboxylic acid chain exceeds four carbons.</text>
</comment>
<dbReference type="AlphaFoldDB" id="A0A1M5R3Y2"/>
<dbReference type="STRING" id="996342.SAMN05443551_1592"/>
<protein>
    <recommendedName>
        <fullName evidence="3">Acetate CoA-transferase YdiF</fullName>
        <ecNumber evidence="3">2.8.3.8</ecNumber>
    </recommendedName>
</protein>
<evidence type="ECO:0000256" key="2">
    <source>
        <dbReference type="ARBA" id="ARBA00022679"/>
    </source>
</evidence>
<dbReference type="PIRSF" id="PIRSF000858">
    <property type="entry name" value="SCOT-t"/>
    <property type="match status" value="1"/>
</dbReference>
<proteinExistence type="inferred from homology"/>
<dbReference type="Proteomes" id="UP000184221">
    <property type="component" value="Unassembled WGS sequence"/>
</dbReference>
<dbReference type="Pfam" id="PF01144">
    <property type="entry name" value="CoA_trans"/>
    <property type="match status" value="1"/>
</dbReference>
<dbReference type="EC" id="2.8.3.8" evidence="3"/>
<evidence type="ECO:0000256" key="4">
    <source>
        <dbReference type="PIRSR" id="PIRSR000858-1"/>
    </source>
</evidence>
<accession>A0A1M5R3Y2</accession>
<comment type="similarity">
    <text evidence="1 3">Belongs to the 3-oxoacid CoA-transferase family.</text>
</comment>
<dbReference type="InterPro" id="IPR037171">
    <property type="entry name" value="NagB/RpiA_transferase-like"/>
</dbReference>
<evidence type="ECO:0000313" key="5">
    <source>
        <dbReference type="EMBL" id="SHH20483.1"/>
    </source>
</evidence>
<reference evidence="5 6" key="1">
    <citation type="submission" date="2016-11" db="EMBL/GenBank/DDBJ databases">
        <authorList>
            <person name="Jaros S."/>
            <person name="Januszkiewicz K."/>
            <person name="Wedrychowicz H."/>
        </authorList>
    </citation>
    <scope>NUCLEOTIDE SEQUENCE [LARGE SCALE GENOMIC DNA]</scope>
    <source>
        <strain evidence="5 6">DSM 29431</strain>
    </source>
</reference>
<evidence type="ECO:0000313" key="6">
    <source>
        <dbReference type="Proteomes" id="UP000184221"/>
    </source>
</evidence>
<organism evidence="5 6">
    <name type="scientific">Marivita hallyeonensis</name>
    <dbReference type="NCBI Taxonomy" id="996342"/>
    <lineage>
        <taxon>Bacteria</taxon>
        <taxon>Pseudomonadati</taxon>
        <taxon>Pseudomonadota</taxon>
        <taxon>Alphaproteobacteria</taxon>
        <taxon>Rhodobacterales</taxon>
        <taxon>Roseobacteraceae</taxon>
        <taxon>Marivita</taxon>
    </lineage>
</organism>
<dbReference type="PROSITE" id="PS51257">
    <property type="entry name" value="PROKAR_LIPOPROTEIN"/>
    <property type="match status" value="1"/>
</dbReference>
<dbReference type="SMART" id="SM00882">
    <property type="entry name" value="CoA_trans"/>
    <property type="match status" value="1"/>
</dbReference>
<dbReference type="EMBL" id="FQXC01000002">
    <property type="protein sequence ID" value="SHH20483.1"/>
    <property type="molecule type" value="Genomic_DNA"/>
</dbReference>
<keyword evidence="2 3" id="KW-0808">Transferase</keyword>
<gene>
    <name evidence="5" type="ORF">SAMN05443551_1592</name>
</gene>
<dbReference type="Gene3D" id="3.40.1080.10">
    <property type="entry name" value="Glutaconate Coenzyme A-transferase"/>
    <property type="match status" value="2"/>
</dbReference>
<evidence type="ECO:0000256" key="1">
    <source>
        <dbReference type="ARBA" id="ARBA00007154"/>
    </source>
</evidence>
<name>A0A1M5R3Y2_9RHOB</name>
<evidence type="ECO:0000256" key="3">
    <source>
        <dbReference type="PIRNR" id="PIRNR000858"/>
    </source>
</evidence>
<dbReference type="RefSeq" id="WP_072776970.1">
    <property type="nucleotide sequence ID" value="NZ_FQXC01000002.1"/>
</dbReference>
<dbReference type="PANTHER" id="PTHR43293:SF1">
    <property type="entry name" value="ACETATE COA-TRANSFERASE YDIF"/>
    <property type="match status" value="1"/>
</dbReference>
<comment type="catalytic activity">
    <reaction evidence="3">
        <text>an acyl-CoA + acetate = a carboxylate + acetyl-CoA</text>
        <dbReference type="Rhea" id="RHEA:13381"/>
        <dbReference type="ChEBI" id="CHEBI:29067"/>
        <dbReference type="ChEBI" id="CHEBI:30089"/>
        <dbReference type="ChEBI" id="CHEBI:57288"/>
        <dbReference type="ChEBI" id="CHEBI:58342"/>
        <dbReference type="EC" id="2.8.3.8"/>
    </reaction>
</comment>